<keyword evidence="3" id="KW-0804">Transcription</keyword>
<feature type="domain" description="HTH tetR-type" evidence="5">
    <location>
        <begin position="4"/>
        <end position="63"/>
    </location>
</feature>
<protein>
    <submittedName>
        <fullName evidence="6">TetR family transcriptional regulator</fullName>
    </submittedName>
</protein>
<dbReference type="PROSITE" id="PS50977">
    <property type="entry name" value="HTH_TETR_2"/>
    <property type="match status" value="1"/>
</dbReference>
<accession>A0A4V2SSX2</accession>
<dbReference type="Pfam" id="PF00440">
    <property type="entry name" value="TetR_N"/>
    <property type="match status" value="1"/>
</dbReference>
<dbReference type="PANTHER" id="PTHR30055">
    <property type="entry name" value="HTH-TYPE TRANSCRIPTIONAL REGULATOR RUTR"/>
    <property type="match status" value="1"/>
</dbReference>
<dbReference type="InterPro" id="IPR050109">
    <property type="entry name" value="HTH-type_TetR-like_transc_reg"/>
</dbReference>
<name>A0A4V2SSX2_9PSEU</name>
<dbReference type="AlphaFoldDB" id="A0A4V2SSX2"/>
<keyword evidence="7" id="KW-1185">Reference proteome</keyword>
<evidence type="ECO:0000259" key="5">
    <source>
        <dbReference type="PROSITE" id="PS50977"/>
    </source>
</evidence>
<reference evidence="6 7" key="1">
    <citation type="submission" date="2019-03" db="EMBL/GenBank/DDBJ databases">
        <title>Genomic Encyclopedia of Type Strains, Phase IV (KMG-IV): sequencing the most valuable type-strain genomes for metagenomic binning, comparative biology and taxonomic classification.</title>
        <authorList>
            <person name="Goeker M."/>
        </authorList>
    </citation>
    <scope>NUCLEOTIDE SEQUENCE [LARGE SCALE GENOMIC DNA]</scope>
    <source>
        <strain evidence="6 7">DSM 45765</strain>
    </source>
</reference>
<sequence>MTPDQRRQAIIDATVPLLLEHGGNVTTGQIAEAAGIAEGTVFRAFTDKRELLVACARHETRHDEVEAQLALIDPQLALREQLTIALSVVDEHLHRAWSLLHVLHAAGVSRAEIAGEVHSKRSGDKPERFGGAISAVARLLERKRADLRLAPEAAARILLSLIVARRAPGEPQYDDVLISRDQLVEIFLHGTIHNGQGTD</sequence>
<evidence type="ECO:0000256" key="3">
    <source>
        <dbReference type="ARBA" id="ARBA00023163"/>
    </source>
</evidence>
<keyword evidence="2 4" id="KW-0238">DNA-binding</keyword>
<gene>
    <name evidence="6" type="ORF">EV191_11094</name>
</gene>
<dbReference type="EMBL" id="SLXQ01000010">
    <property type="protein sequence ID" value="TCP48536.1"/>
    <property type="molecule type" value="Genomic_DNA"/>
</dbReference>
<dbReference type="GO" id="GO:0000976">
    <property type="term" value="F:transcription cis-regulatory region binding"/>
    <property type="evidence" value="ECO:0007669"/>
    <property type="project" value="TreeGrafter"/>
</dbReference>
<feature type="DNA-binding region" description="H-T-H motif" evidence="4">
    <location>
        <begin position="26"/>
        <end position="45"/>
    </location>
</feature>
<evidence type="ECO:0000256" key="1">
    <source>
        <dbReference type="ARBA" id="ARBA00023015"/>
    </source>
</evidence>
<dbReference type="SUPFAM" id="SSF46689">
    <property type="entry name" value="Homeodomain-like"/>
    <property type="match status" value="1"/>
</dbReference>
<dbReference type="InterPro" id="IPR009057">
    <property type="entry name" value="Homeodomain-like_sf"/>
</dbReference>
<dbReference type="Gene3D" id="1.10.357.10">
    <property type="entry name" value="Tetracycline Repressor, domain 2"/>
    <property type="match status" value="1"/>
</dbReference>
<keyword evidence="1" id="KW-0805">Transcription regulation</keyword>
<comment type="caution">
    <text evidence="6">The sequence shown here is derived from an EMBL/GenBank/DDBJ whole genome shotgun (WGS) entry which is preliminary data.</text>
</comment>
<evidence type="ECO:0000256" key="4">
    <source>
        <dbReference type="PROSITE-ProRule" id="PRU00335"/>
    </source>
</evidence>
<dbReference type="PRINTS" id="PR00455">
    <property type="entry name" value="HTHTETR"/>
</dbReference>
<evidence type="ECO:0000313" key="7">
    <source>
        <dbReference type="Proteomes" id="UP000294911"/>
    </source>
</evidence>
<dbReference type="InterPro" id="IPR001647">
    <property type="entry name" value="HTH_TetR"/>
</dbReference>
<dbReference type="GO" id="GO:0003700">
    <property type="term" value="F:DNA-binding transcription factor activity"/>
    <property type="evidence" value="ECO:0007669"/>
    <property type="project" value="TreeGrafter"/>
</dbReference>
<evidence type="ECO:0000256" key="2">
    <source>
        <dbReference type="ARBA" id="ARBA00023125"/>
    </source>
</evidence>
<organism evidence="6 7">
    <name type="scientific">Tamaricihabitans halophyticus</name>
    <dbReference type="NCBI Taxonomy" id="1262583"/>
    <lineage>
        <taxon>Bacteria</taxon>
        <taxon>Bacillati</taxon>
        <taxon>Actinomycetota</taxon>
        <taxon>Actinomycetes</taxon>
        <taxon>Pseudonocardiales</taxon>
        <taxon>Pseudonocardiaceae</taxon>
        <taxon>Tamaricihabitans</taxon>
    </lineage>
</organism>
<dbReference type="PANTHER" id="PTHR30055:SF234">
    <property type="entry name" value="HTH-TYPE TRANSCRIPTIONAL REGULATOR BETI"/>
    <property type="match status" value="1"/>
</dbReference>
<evidence type="ECO:0000313" key="6">
    <source>
        <dbReference type="EMBL" id="TCP48536.1"/>
    </source>
</evidence>
<proteinExistence type="predicted"/>
<dbReference type="Proteomes" id="UP000294911">
    <property type="component" value="Unassembled WGS sequence"/>
</dbReference>